<evidence type="ECO:0000256" key="1">
    <source>
        <dbReference type="ARBA" id="ARBA00008720"/>
    </source>
</evidence>
<evidence type="ECO:0000313" key="4">
    <source>
        <dbReference type="EMBL" id="MXQ53211.1"/>
    </source>
</evidence>
<dbReference type="Proteomes" id="UP000430692">
    <property type="component" value="Unassembled WGS sequence"/>
</dbReference>
<dbReference type="EMBL" id="WUUL01000003">
    <property type="protein sequence ID" value="MXQ53211.1"/>
    <property type="molecule type" value="Genomic_DNA"/>
</dbReference>
<comment type="function">
    <text evidence="2 3">Might take part in the signal recognition particle (SRP) pathway. This is inferred from the conservation of its genetic proximity to ftsY/ffh. May be a regulatory protein.</text>
</comment>
<dbReference type="NCBIfam" id="NF045758">
    <property type="entry name" value="YlxM"/>
    <property type="match status" value="1"/>
</dbReference>
<dbReference type="AlphaFoldDB" id="A0A6I4VS05"/>
<keyword evidence="5" id="KW-1185">Reference proteome</keyword>
<protein>
    <recommendedName>
        <fullName evidence="3">UPF0122 protein GSM42_05575</fullName>
    </recommendedName>
</protein>
<reference evidence="4 5" key="1">
    <citation type="submission" date="2019-12" db="EMBL/GenBank/DDBJ databases">
        <title>Whole-genome analyses of novel actinobacteria.</title>
        <authorList>
            <person name="Sahin N."/>
            <person name="Saygin H."/>
        </authorList>
    </citation>
    <scope>NUCLEOTIDE SEQUENCE [LARGE SCALE GENOMIC DNA]</scope>
    <source>
        <strain evidence="4 5">KC615</strain>
    </source>
</reference>
<proteinExistence type="inferred from homology"/>
<comment type="caution">
    <text evidence="4">The sequence shown here is derived from an EMBL/GenBank/DDBJ whole genome shotgun (WGS) entry which is preliminary data.</text>
</comment>
<organism evidence="4 5">
    <name type="scientific">Shimazuella alba</name>
    <dbReference type="NCBI Taxonomy" id="2690964"/>
    <lineage>
        <taxon>Bacteria</taxon>
        <taxon>Bacillati</taxon>
        <taxon>Bacillota</taxon>
        <taxon>Bacilli</taxon>
        <taxon>Bacillales</taxon>
        <taxon>Thermoactinomycetaceae</taxon>
        <taxon>Shimazuella</taxon>
    </lineage>
</organism>
<evidence type="ECO:0000313" key="5">
    <source>
        <dbReference type="Proteomes" id="UP000430692"/>
    </source>
</evidence>
<dbReference type="InterPro" id="IPR036388">
    <property type="entry name" value="WH-like_DNA-bd_sf"/>
</dbReference>
<dbReference type="GO" id="GO:0003677">
    <property type="term" value="F:DNA binding"/>
    <property type="evidence" value="ECO:0007669"/>
    <property type="project" value="UniProtKB-KW"/>
</dbReference>
<dbReference type="PANTHER" id="PTHR40083:SF1">
    <property type="entry name" value="UPF0122 PROTEIN YLXM"/>
    <property type="match status" value="1"/>
</dbReference>
<sequence>MLEQTTEINLLYDFYGSLLTEKQQLILECYYHDDWSLSEIANHQGTSRQAVFEGIKRAGQHLIEYENKLGMVAKYRERDQIAKKILSKLSADPSLKEELAPLIQQMID</sequence>
<gene>
    <name evidence="4" type="ORF">GSM42_05575</name>
</gene>
<dbReference type="SUPFAM" id="SSF88659">
    <property type="entry name" value="Sigma3 and sigma4 domains of RNA polymerase sigma factors"/>
    <property type="match status" value="1"/>
</dbReference>
<keyword evidence="4" id="KW-0238">DNA-binding</keyword>
<accession>A0A6I4VS05</accession>
<dbReference type="InterPro" id="IPR054831">
    <property type="entry name" value="UPF0122_fam_protein"/>
</dbReference>
<dbReference type="Pfam" id="PF04297">
    <property type="entry name" value="UPF0122"/>
    <property type="match status" value="1"/>
</dbReference>
<dbReference type="InterPro" id="IPR013324">
    <property type="entry name" value="RNA_pol_sigma_r3/r4-like"/>
</dbReference>
<comment type="similarity">
    <text evidence="1 3">Belongs to the UPF0122 family.</text>
</comment>
<evidence type="ECO:0000256" key="2">
    <source>
        <dbReference type="ARBA" id="ARBA00024764"/>
    </source>
</evidence>
<evidence type="ECO:0000256" key="3">
    <source>
        <dbReference type="HAMAP-Rule" id="MF_00245"/>
    </source>
</evidence>
<dbReference type="RefSeq" id="WP_160800572.1">
    <property type="nucleotide sequence ID" value="NZ_WUUL01000003.1"/>
</dbReference>
<dbReference type="PANTHER" id="PTHR40083">
    <property type="entry name" value="UPF0122 PROTEIN CBO2450/CLC_2298"/>
    <property type="match status" value="1"/>
</dbReference>
<name>A0A6I4VS05_9BACL</name>
<dbReference type="Gene3D" id="1.10.10.10">
    <property type="entry name" value="Winged helix-like DNA-binding domain superfamily/Winged helix DNA-binding domain"/>
    <property type="match status" value="1"/>
</dbReference>
<dbReference type="NCBIfam" id="NF001072">
    <property type="entry name" value="PRK00118.2-2"/>
    <property type="match status" value="1"/>
</dbReference>
<dbReference type="InterPro" id="IPR007394">
    <property type="entry name" value="UPF0122"/>
</dbReference>
<dbReference type="HAMAP" id="MF_00245">
    <property type="entry name" value="UPF0122"/>
    <property type="match status" value="1"/>
</dbReference>